<dbReference type="Gene3D" id="2.60.40.10">
    <property type="entry name" value="Immunoglobulins"/>
    <property type="match status" value="1"/>
</dbReference>
<protein>
    <recommendedName>
        <fullName evidence="1">Transglutaminase-like domain-containing protein</fullName>
    </recommendedName>
</protein>
<dbReference type="RefSeq" id="WP_088863566.1">
    <property type="nucleotide sequence ID" value="NZ_CP014854.1"/>
</dbReference>
<evidence type="ECO:0000313" key="3">
    <source>
        <dbReference type="Proteomes" id="UP000197156"/>
    </source>
</evidence>
<dbReference type="GeneID" id="33324855"/>
<evidence type="ECO:0000313" key="2">
    <source>
        <dbReference type="EMBL" id="ASI99647.1"/>
    </source>
</evidence>
<dbReference type="KEGG" id="tce:A3L02_08785"/>
<dbReference type="Pfam" id="PF01841">
    <property type="entry name" value="Transglut_core"/>
    <property type="match status" value="1"/>
</dbReference>
<sequence>MVMRKLIPLLLILTVVVSGCLFKPPAEVKFSVDRTVVRPGETIHVMVLVNNTGKVGLTGATLVLSNDDFRILQEPRFPETLPVGRAVQLVWILKAPMRPGTYNLKLSLELTDELKRSWTGFYGQFRITVSSEVNPSLSVDLEVRAPEVITGGETANVTVVIRNRLDVPVELRDLTFNPLNGMKVVGAGDLPAKVDGNGEVRVTYRIEAPYAYRVGYISAILKYAVNGNEGSAIKSLQMKVVWRPWNRSEEVLKEAYGLNYHWITDGYIVDGYWMKTYNSTSAFDRAEFRETTLKIIGDSESEAQAAARIYDWMMGTYSLGDTTSSLDPSNILQQDRISYAEAQILITAMLRSVNVPARIITLSNGTDCTLRPMTEFYTADGWYIVDVKHGFTGSMDEYIASPYFPRLYQLVTKEGYRIVAQAPATLRGHEHVDVTGDFLANLEDRLLKTVSERLNPRLHSKLMRVMNDLDENQRLYALFLFASAPSNDDLNRVLDEYSTEKIEQDVKTLYEFYRDMTWREDFTRYWKVFVGEV</sequence>
<name>A0A218P3Z3_THECE</name>
<dbReference type="InterPro" id="IPR013783">
    <property type="entry name" value="Ig-like_fold"/>
</dbReference>
<dbReference type="Gene3D" id="3.10.620.30">
    <property type="match status" value="1"/>
</dbReference>
<proteinExistence type="predicted"/>
<accession>A0A218P3Z3</accession>
<dbReference type="InterPro" id="IPR002931">
    <property type="entry name" value="Transglutaminase-like"/>
</dbReference>
<organism evidence="2 3">
    <name type="scientific">Thermococcus celer Vu 13 = JCM 8558</name>
    <dbReference type="NCBI Taxonomy" id="1293037"/>
    <lineage>
        <taxon>Archaea</taxon>
        <taxon>Methanobacteriati</taxon>
        <taxon>Methanobacteriota</taxon>
        <taxon>Thermococci</taxon>
        <taxon>Thermococcales</taxon>
        <taxon>Thermococcaceae</taxon>
        <taxon>Thermococcus</taxon>
    </lineage>
</organism>
<dbReference type="PROSITE" id="PS51257">
    <property type="entry name" value="PROKAR_LIPOPROTEIN"/>
    <property type="match status" value="1"/>
</dbReference>
<feature type="domain" description="Transglutaminase-like" evidence="1">
    <location>
        <begin position="292"/>
        <end position="386"/>
    </location>
</feature>
<dbReference type="Proteomes" id="UP000197156">
    <property type="component" value="Chromosome"/>
</dbReference>
<gene>
    <name evidence="2" type="ORF">A3L02_08785</name>
</gene>
<dbReference type="EMBL" id="CP014854">
    <property type="protein sequence ID" value="ASI99647.1"/>
    <property type="molecule type" value="Genomic_DNA"/>
</dbReference>
<dbReference type="InterPro" id="IPR038765">
    <property type="entry name" value="Papain-like_cys_pep_sf"/>
</dbReference>
<reference evidence="2 3" key="1">
    <citation type="submission" date="2016-03" db="EMBL/GenBank/DDBJ databases">
        <title>Complete genome sequence of Thermococcus celer.</title>
        <authorList>
            <person name="Oger P.M."/>
        </authorList>
    </citation>
    <scope>NUCLEOTIDE SEQUENCE [LARGE SCALE GENOMIC DNA]</scope>
    <source>
        <strain evidence="2 3">Vu 13</strain>
    </source>
</reference>
<dbReference type="AlphaFoldDB" id="A0A218P3Z3"/>
<keyword evidence="3" id="KW-1185">Reference proteome</keyword>
<dbReference type="SUPFAM" id="SSF54001">
    <property type="entry name" value="Cysteine proteinases"/>
    <property type="match status" value="1"/>
</dbReference>
<dbReference type="OrthoDB" id="85899at2157"/>
<evidence type="ECO:0000259" key="1">
    <source>
        <dbReference type="Pfam" id="PF01841"/>
    </source>
</evidence>